<evidence type="ECO:0000313" key="3">
    <source>
        <dbReference type="Proteomes" id="UP001529510"/>
    </source>
</evidence>
<feature type="region of interest" description="Disordered" evidence="1">
    <location>
        <begin position="1"/>
        <end position="55"/>
    </location>
</feature>
<protein>
    <submittedName>
        <fullName evidence="2">Uncharacterized protein</fullName>
    </submittedName>
</protein>
<keyword evidence="3" id="KW-1185">Reference proteome</keyword>
<evidence type="ECO:0000313" key="2">
    <source>
        <dbReference type="EMBL" id="KAL0154697.1"/>
    </source>
</evidence>
<accession>A0ABD0MXI8</accession>
<evidence type="ECO:0000256" key="1">
    <source>
        <dbReference type="SAM" id="MobiDB-lite"/>
    </source>
</evidence>
<gene>
    <name evidence="2" type="ORF">M9458_048960</name>
</gene>
<dbReference type="Proteomes" id="UP001529510">
    <property type="component" value="Unassembled WGS sequence"/>
</dbReference>
<reference evidence="2 3" key="1">
    <citation type="submission" date="2024-05" db="EMBL/GenBank/DDBJ databases">
        <title>Genome sequencing and assembly of Indian major carp, Cirrhinus mrigala (Hamilton, 1822).</title>
        <authorList>
            <person name="Mohindra V."/>
            <person name="Chowdhury L.M."/>
            <person name="Lal K."/>
            <person name="Jena J.K."/>
        </authorList>
    </citation>
    <scope>NUCLEOTIDE SEQUENCE [LARGE SCALE GENOMIC DNA]</scope>
    <source>
        <strain evidence="2">CM1030</strain>
        <tissue evidence="2">Blood</tissue>
    </source>
</reference>
<sequence length="55" mass="6114">RRKERARTGAAGAQEGGDPQYPVSRRHRPRCPGEHALAGLLPRQEQTDEGPAIRR</sequence>
<dbReference type="EMBL" id="JAMKFB020000025">
    <property type="protein sequence ID" value="KAL0154697.1"/>
    <property type="molecule type" value="Genomic_DNA"/>
</dbReference>
<organism evidence="2 3">
    <name type="scientific">Cirrhinus mrigala</name>
    <name type="common">Mrigala</name>
    <dbReference type="NCBI Taxonomy" id="683832"/>
    <lineage>
        <taxon>Eukaryota</taxon>
        <taxon>Metazoa</taxon>
        <taxon>Chordata</taxon>
        <taxon>Craniata</taxon>
        <taxon>Vertebrata</taxon>
        <taxon>Euteleostomi</taxon>
        <taxon>Actinopterygii</taxon>
        <taxon>Neopterygii</taxon>
        <taxon>Teleostei</taxon>
        <taxon>Ostariophysi</taxon>
        <taxon>Cypriniformes</taxon>
        <taxon>Cyprinidae</taxon>
        <taxon>Labeoninae</taxon>
        <taxon>Labeonini</taxon>
        <taxon>Cirrhinus</taxon>
    </lineage>
</organism>
<dbReference type="AlphaFoldDB" id="A0ABD0MXI8"/>
<proteinExistence type="predicted"/>
<comment type="caution">
    <text evidence="2">The sequence shown here is derived from an EMBL/GenBank/DDBJ whole genome shotgun (WGS) entry which is preliminary data.</text>
</comment>
<name>A0ABD0MXI8_CIRMR</name>
<feature type="non-terminal residue" evidence="2">
    <location>
        <position position="1"/>
    </location>
</feature>
<feature type="non-terminal residue" evidence="2">
    <location>
        <position position="55"/>
    </location>
</feature>